<feature type="transmembrane region" description="Helical" evidence="4">
    <location>
        <begin position="461"/>
        <end position="481"/>
    </location>
</feature>
<dbReference type="PROSITE" id="PS50297">
    <property type="entry name" value="ANK_REP_REGION"/>
    <property type="match status" value="1"/>
</dbReference>
<reference evidence="5" key="1">
    <citation type="submission" date="2021-01" db="EMBL/GenBank/DDBJ databases">
        <authorList>
            <person name="Corre E."/>
            <person name="Pelletier E."/>
            <person name="Niang G."/>
            <person name="Scheremetjew M."/>
            <person name="Finn R."/>
            <person name="Kale V."/>
            <person name="Holt S."/>
            <person name="Cochrane G."/>
            <person name="Meng A."/>
            <person name="Brown T."/>
            <person name="Cohen L."/>
        </authorList>
    </citation>
    <scope>NUCLEOTIDE SEQUENCE</scope>
    <source>
        <strain evidence="5">Grunow 1884</strain>
    </source>
</reference>
<gene>
    <name evidence="5" type="ORF">OSIN01602_LOCUS9908</name>
</gene>
<keyword evidence="4" id="KW-0812">Transmembrane</keyword>
<feature type="repeat" description="ANK" evidence="3">
    <location>
        <begin position="182"/>
        <end position="216"/>
    </location>
</feature>
<dbReference type="Gene3D" id="1.25.40.20">
    <property type="entry name" value="Ankyrin repeat-containing domain"/>
    <property type="match status" value="2"/>
</dbReference>
<dbReference type="SUPFAM" id="SSF48403">
    <property type="entry name" value="Ankyrin repeat"/>
    <property type="match status" value="1"/>
</dbReference>
<dbReference type="EMBL" id="HBGO01017366">
    <property type="protein sequence ID" value="CAD9338956.1"/>
    <property type="molecule type" value="Transcribed_RNA"/>
</dbReference>
<evidence type="ECO:0000256" key="3">
    <source>
        <dbReference type="PROSITE-ProRule" id="PRU00023"/>
    </source>
</evidence>
<dbReference type="InterPro" id="IPR036770">
    <property type="entry name" value="Ankyrin_rpt-contain_sf"/>
</dbReference>
<evidence type="ECO:0000256" key="2">
    <source>
        <dbReference type="ARBA" id="ARBA00023043"/>
    </source>
</evidence>
<name>A0A7S2EIS2_TRICV</name>
<dbReference type="SMART" id="SM00248">
    <property type="entry name" value="ANK"/>
    <property type="match status" value="7"/>
</dbReference>
<accession>A0A7S2EIS2</accession>
<dbReference type="PANTHER" id="PTHR24198">
    <property type="entry name" value="ANKYRIN REPEAT AND PROTEIN KINASE DOMAIN-CONTAINING PROTEIN"/>
    <property type="match status" value="1"/>
</dbReference>
<protein>
    <submittedName>
        <fullName evidence="5">Uncharacterized protein</fullName>
    </submittedName>
</protein>
<proteinExistence type="predicted"/>
<sequence>MAMLSTLRSFLPRALQSHHTSYGNEDDLTQRGGTAVDAGGRASLAGPTLIELLDADIVDWGAVVARVSSCPHEASLPRIMTGQSPLCLSIAREAPDSAIRAILDANPEAAQEVHWHSRLTPLYFAVAQAGPEVVQMILNSHPPAARQAVFNGCIPLHAATDVDTARRLIDAYPRGIGRTNDQGYLPLHRVAYAGDPDADVVKLLITEGKKYNVGGRNGGGGVFVETRQGITPIAAVCETITGGFDVDEFRHVVVPGQLSRSARRKWNKLKTIFEAAQHANVDRKNYKKGEETSDQDIFRILHTAIELEAPDLIVQYILQTHSGQCVQQDSLGQTPLSIAASKKKNSENIIVKLLDPKCRGDVSAAGMMDKQQQLPLHRAIASGRGFHDAMRALIDAAPRALETRDGVTQLYPFMMAAVGADADVDLVYTLLKETPWLVKPNPRQSNTITPSLAMENITHNFVSVLMWILVPFVAIMLSFLFEKRVIFQW</sequence>
<dbReference type="Pfam" id="PF12796">
    <property type="entry name" value="Ank_2"/>
    <property type="match status" value="1"/>
</dbReference>
<evidence type="ECO:0000256" key="4">
    <source>
        <dbReference type="SAM" id="Phobius"/>
    </source>
</evidence>
<keyword evidence="1" id="KW-0677">Repeat</keyword>
<keyword evidence="4" id="KW-1133">Transmembrane helix</keyword>
<keyword evidence="2 3" id="KW-0040">ANK repeat</keyword>
<organism evidence="5">
    <name type="scientific">Trieres chinensis</name>
    <name type="common">Marine centric diatom</name>
    <name type="synonym">Odontella sinensis</name>
    <dbReference type="NCBI Taxonomy" id="1514140"/>
    <lineage>
        <taxon>Eukaryota</taxon>
        <taxon>Sar</taxon>
        <taxon>Stramenopiles</taxon>
        <taxon>Ochrophyta</taxon>
        <taxon>Bacillariophyta</taxon>
        <taxon>Mediophyceae</taxon>
        <taxon>Biddulphiophycidae</taxon>
        <taxon>Eupodiscales</taxon>
        <taxon>Parodontellaceae</taxon>
        <taxon>Trieres</taxon>
    </lineage>
</organism>
<dbReference type="InterPro" id="IPR002110">
    <property type="entry name" value="Ankyrin_rpt"/>
</dbReference>
<evidence type="ECO:0000256" key="1">
    <source>
        <dbReference type="ARBA" id="ARBA00022737"/>
    </source>
</evidence>
<evidence type="ECO:0000313" key="5">
    <source>
        <dbReference type="EMBL" id="CAD9338956.1"/>
    </source>
</evidence>
<keyword evidence="4" id="KW-0472">Membrane</keyword>
<dbReference type="PROSITE" id="PS50088">
    <property type="entry name" value="ANK_REPEAT"/>
    <property type="match status" value="1"/>
</dbReference>
<dbReference type="AlphaFoldDB" id="A0A7S2EIS2"/>
<dbReference type="PANTHER" id="PTHR24198:SF165">
    <property type="entry name" value="ANKYRIN REPEAT-CONTAINING PROTEIN-RELATED"/>
    <property type="match status" value="1"/>
</dbReference>